<sequence length="293" mass="31713">MSVQPVAVVPVSGFQPGDHIKVDCKFFDHHAIFVQWNSIRQCVAMVVQHNGKNGNNSTIERCQESVKNYKLVARPKNPDQVLERAFSKEGTAGYNLVFRNCEHFCNWCITGKNISTQIMRHSARVAGQQLLRGSTVAGTAIVASELSWEAMQNIRSYLKKEITGKQCARGILNASLSVGGGVAGAAMGAAAGKVVAGKVGSVVGAVVGGALGQHVSTRAADKLTKTILLQNRDDAIVKAYDIIQVEPNATNDEVNSAYRRLALERHPDRGGNQDKFVELSTAIEIIRVSRDME</sequence>
<evidence type="ECO:0000259" key="6">
    <source>
        <dbReference type="PROSITE" id="PS50076"/>
    </source>
</evidence>
<dbReference type="GO" id="GO:0016410">
    <property type="term" value="F:N-acyltransferase activity"/>
    <property type="evidence" value="ECO:0007669"/>
    <property type="project" value="TreeGrafter"/>
</dbReference>
<dbReference type="Pfam" id="PF04970">
    <property type="entry name" value="LRAT"/>
    <property type="match status" value="1"/>
</dbReference>
<evidence type="ECO:0000256" key="3">
    <source>
        <dbReference type="ARBA" id="ARBA00022679"/>
    </source>
</evidence>
<feature type="domain" description="LRAT" evidence="7">
    <location>
        <begin position="19"/>
        <end position="117"/>
    </location>
</feature>
<dbReference type="Pfam" id="PF00226">
    <property type="entry name" value="DnaJ"/>
    <property type="match status" value="1"/>
</dbReference>
<dbReference type="PROSITE" id="PS50076">
    <property type="entry name" value="DNAJ_2"/>
    <property type="match status" value="1"/>
</dbReference>
<dbReference type="GO" id="GO:0005737">
    <property type="term" value="C:cytoplasm"/>
    <property type="evidence" value="ECO:0007669"/>
    <property type="project" value="TreeGrafter"/>
</dbReference>
<keyword evidence="5" id="KW-0443">Lipid metabolism</keyword>
<dbReference type="EC" id="3.1.1.4" evidence="2"/>
<dbReference type="InterPro" id="IPR001623">
    <property type="entry name" value="DnaJ_domain"/>
</dbReference>
<dbReference type="CDD" id="cd06257">
    <property type="entry name" value="DnaJ"/>
    <property type="match status" value="1"/>
</dbReference>
<organism evidence="9">
    <name type="scientific">Cyclophora tenuis</name>
    <name type="common">Marine diatom</name>
    <dbReference type="NCBI Taxonomy" id="216820"/>
    <lineage>
        <taxon>Eukaryota</taxon>
        <taxon>Sar</taxon>
        <taxon>Stramenopiles</taxon>
        <taxon>Ochrophyta</taxon>
        <taxon>Bacillariophyta</taxon>
        <taxon>Fragilariophyceae</taxon>
        <taxon>Fragilariophycidae</taxon>
        <taxon>Cyclophorales</taxon>
        <taxon>Cyclophoraceae</taxon>
        <taxon>Cyclophora</taxon>
    </lineage>
</organism>
<keyword evidence="4" id="KW-0378">Hydrolase</keyword>
<dbReference type="PANTHER" id="PTHR13943:SF77">
    <property type="entry name" value="LRAT DOMAIN-CONTAINING PROTEIN"/>
    <property type="match status" value="1"/>
</dbReference>
<dbReference type="EMBL" id="HBFW01022195">
    <property type="protein sequence ID" value="CAD8943233.1"/>
    <property type="molecule type" value="Transcribed_RNA"/>
</dbReference>
<dbReference type="Gene3D" id="1.10.287.110">
    <property type="entry name" value="DnaJ domain"/>
    <property type="match status" value="1"/>
</dbReference>
<proteinExistence type="inferred from homology"/>
<dbReference type="InterPro" id="IPR007053">
    <property type="entry name" value="LRAT_dom"/>
</dbReference>
<accession>A0A6U1SHL1</accession>
<reference evidence="9" key="1">
    <citation type="submission" date="2021-01" db="EMBL/GenBank/DDBJ databases">
        <authorList>
            <person name="Corre E."/>
            <person name="Pelletier E."/>
            <person name="Niang G."/>
            <person name="Scheremetjew M."/>
            <person name="Finn R."/>
            <person name="Kale V."/>
            <person name="Holt S."/>
            <person name="Cochrane G."/>
            <person name="Meng A."/>
            <person name="Brown T."/>
            <person name="Cohen L."/>
        </authorList>
    </citation>
    <scope>NUCLEOTIDE SEQUENCE</scope>
    <source>
        <strain evidence="9">ECT3854</strain>
    </source>
</reference>
<feature type="domain" description="J" evidence="6">
    <location>
        <begin position="238"/>
        <end position="291"/>
    </location>
</feature>
<dbReference type="PROSITE" id="PS51934">
    <property type="entry name" value="LRAT"/>
    <property type="match status" value="1"/>
</dbReference>
<dbReference type="SUPFAM" id="SSF46565">
    <property type="entry name" value="Chaperone J-domain"/>
    <property type="match status" value="1"/>
</dbReference>
<dbReference type="GO" id="GO:0008970">
    <property type="term" value="F:phospholipase A1 activity"/>
    <property type="evidence" value="ECO:0007669"/>
    <property type="project" value="TreeGrafter"/>
</dbReference>
<dbReference type="GO" id="GO:0070292">
    <property type="term" value="P:N-acylphosphatidylethanolamine metabolic process"/>
    <property type="evidence" value="ECO:0007669"/>
    <property type="project" value="TreeGrafter"/>
</dbReference>
<evidence type="ECO:0000256" key="5">
    <source>
        <dbReference type="ARBA" id="ARBA00023098"/>
    </source>
</evidence>
<dbReference type="SMART" id="SM00271">
    <property type="entry name" value="DnaJ"/>
    <property type="match status" value="1"/>
</dbReference>
<dbReference type="AlphaFoldDB" id="A0A6U1SHL1"/>
<dbReference type="PANTHER" id="PTHR13943">
    <property type="entry name" value="HRAS-LIKE SUPPRESSOR - RELATED"/>
    <property type="match status" value="1"/>
</dbReference>
<evidence type="ECO:0000313" key="8">
    <source>
        <dbReference type="EMBL" id="CAD8943232.1"/>
    </source>
</evidence>
<dbReference type="GO" id="GO:0004623">
    <property type="term" value="F:phospholipase A2 activity"/>
    <property type="evidence" value="ECO:0007669"/>
    <property type="project" value="UniProtKB-EC"/>
</dbReference>
<evidence type="ECO:0000256" key="4">
    <source>
        <dbReference type="ARBA" id="ARBA00022801"/>
    </source>
</evidence>
<keyword evidence="3" id="KW-0808">Transferase</keyword>
<dbReference type="Gene3D" id="3.90.1720.10">
    <property type="entry name" value="endopeptidase domain like (from Nostoc punctiforme)"/>
    <property type="match status" value="1"/>
</dbReference>
<dbReference type="InterPro" id="IPR036869">
    <property type="entry name" value="J_dom_sf"/>
</dbReference>
<protein>
    <recommendedName>
        <fullName evidence="2">phospholipase A2</fullName>
        <ecNumber evidence="2">3.1.1.4</ecNumber>
    </recommendedName>
</protein>
<gene>
    <name evidence="8" type="ORF">CTEN0397_LOCUS14299</name>
    <name evidence="9" type="ORF">CTEN0397_LOCUS14300</name>
</gene>
<dbReference type="PRINTS" id="PR00625">
    <property type="entry name" value="JDOMAIN"/>
</dbReference>
<evidence type="ECO:0000256" key="1">
    <source>
        <dbReference type="ARBA" id="ARBA00007824"/>
    </source>
</evidence>
<dbReference type="EMBL" id="HBFW01022194">
    <property type="protein sequence ID" value="CAD8943232.1"/>
    <property type="molecule type" value="Transcribed_RNA"/>
</dbReference>
<dbReference type="InterPro" id="IPR051496">
    <property type="entry name" value="H-rev107_PLA/AT"/>
</dbReference>
<name>A0A6U1SHL1_CYCTE</name>
<evidence type="ECO:0000259" key="7">
    <source>
        <dbReference type="PROSITE" id="PS51934"/>
    </source>
</evidence>
<comment type="similarity">
    <text evidence="1">Belongs to the H-rev107 family.</text>
</comment>
<evidence type="ECO:0000313" key="9">
    <source>
        <dbReference type="EMBL" id="CAD8943233.1"/>
    </source>
</evidence>
<evidence type="ECO:0000256" key="2">
    <source>
        <dbReference type="ARBA" id="ARBA00013278"/>
    </source>
</evidence>